<keyword evidence="3" id="KW-1185">Reference proteome</keyword>
<sequence length="157" mass="16008">MPSRRDARPASRVAAAPRTRTALHATELLLAGAVLLVAATAFEYLPRPYPMWPTVGPLPITPELVVPTLLGVAAALVPVVDGVDIGSVAIAALGAVTVGLGVVSFSIVYASTGGVFFLGLFTLASGIALAVAVVCRRLVRTGVVRTVVGRAVGRIEG</sequence>
<proteinExistence type="predicted"/>
<dbReference type="RefSeq" id="WP_379780610.1">
    <property type="nucleotide sequence ID" value="NZ_JBHSWW010000071.1"/>
</dbReference>
<evidence type="ECO:0008006" key="4">
    <source>
        <dbReference type="Google" id="ProtNLM"/>
    </source>
</evidence>
<dbReference type="AlphaFoldDB" id="A0ABD5S9K7"/>
<protein>
    <recommendedName>
        <fullName evidence="4">DUF1616 domain-containing protein</fullName>
    </recommendedName>
</protein>
<feature type="transmembrane region" description="Helical" evidence="1">
    <location>
        <begin position="21"/>
        <end position="44"/>
    </location>
</feature>
<dbReference type="Proteomes" id="UP001596442">
    <property type="component" value="Unassembled WGS sequence"/>
</dbReference>
<feature type="transmembrane region" description="Helical" evidence="1">
    <location>
        <begin position="115"/>
        <end position="135"/>
    </location>
</feature>
<name>A0ABD5S9K7_9EURY</name>
<keyword evidence="1" id="KW-1133">Transmembrane helix</keyword>
<organism evidence="2 3">
    <name type="scientific">Halorubrum tibetense</name>
    <dbReference type="NCBI Taxonomy" id="175631"/>
    <lineage>
        <taxon>Archaea</taxon>
        <taxon>Methanobacteriati</taxon>
        <taxon>Methanobacteriota</taxon>
        <taxon>Stenosarchaea group</taxon>
        <taxon>Halobacteria</taxon>
        <taxon>Halobacteriales</taxon>
        <taxon>Haloferacaceae</taxon>
        <taxon>Halorubrum</taxon>
    </lineage>
</organism>
<comment type="caution">
    <text evidence="2">The sequence shown here is derived from an EMBL/GenBank/DDBJ whole genome shotgun (WGS) entry which is preliminary data.</text>
</comment>
<accession>A0ABD5S9K7</accession>
<evidence type="ECO:0000313" key="2">
    <source>
        <dbReference type="EMBL" id="MFC6753199.1"/>
    </source>
</evidence>
<evidence type="ECO:0000313" key="3">
    <source>
        <dbReference type="Proteomes" id="UP001596442"/>
    </source>
</evidence>
<gene>
    <name evidence="2" type="ORF">ACFQEU_06920</name>
</gene>
<dbReference type="EMBL" id="JBHSWW010000071">
    <property type="protein sequence ID" value="MFC6753199.1"/>
    <property type="molecule type" value="Genomic_DNA"/>
</dbReference>
<reference evidence="2 3" key="1">
    <citation type="journal article" date="2019" name="Int. J. Syst. Evol. Microbiol.">
        <title>The Global Catalogue of Microorganisms (GCM) 10K type strain sequencing project: providing services to taxonomists for standard genome sequencing and annotation.</title>
        <authorList>
            <consortium name="The Broad Institute Genomics Platform"/>
            <consortium name="The Broad Institute Genome Sequencing Center for Infectious Disease"/>
            <person name="Wu L."/>
            <person name="Ma J."/>
        </authorList>
    </citation>
    <scope>NUCLEOTIDE SEQUENCE [LARGE SCALE GENOMIC DNA]</scope>
    <source>
        <strain evidence="2 3">CGMCC 1.3239</strain>
    </source>
</reference>
<keyword evidence="1" id="KW-0472">Membrane</keyword>
<keyword evidence="1" id="KW-0812">Transmembrane</keyword>
<feature type="transmembrane region" description="Helical" evidence="1">
    <location>
        <begin position="64"/>
        <end position="81"/>
    </location>
</feature>
<evidence type="ECO:0000256" key="1">
    <source>
        <dbReference type="SAM" id="Phobius"/>
    </source>
</evidence>
<feature type="transmembrane region" description="Helical" evidence="1">
    <location>
        <begin position="88"/>
        <end position="109"/>
    </location>
</feature>